<dbReference type="Pfam" id="PF07992">
    <property type="entry name" value="Pyr_redox_2"/>
    <property type="match status" value="1"/>
</dbReference>
<feature type="domain" description="FAD/NAD(P)-binding" evidence="5">
    <location>
        <begin position="4"/>
        <end position="282"/>
    </location>
</feature>
<dbReference type="PANTHER" id="PTHR43429:SF3">
    <property type="entry name" value="NITRITE REDUCTASE [NAD(P)H]"/>
    <property type="match status" value="1"/>
</dbReference>
<dbReference type="Proteomes" id="UP001595907">
    <property type="component" value="Unassembled WGS sequence"/>
</dbReference>
<dbReference type="InterPro" id="IPR050260">
    <property type="entry name" value="FAD-bd_OxRdtase"/>
</dbReference>
<comment type="similarity">
    <text evidence="2">Belongs to the FAD-dependent oxidoreductase family.</text>
</comment>
<name>A0ABV8QSH7_9BACT</name>
<dbReference type="EMBL" id="JBHSCZ010000001">
    <property type="protein sequence ID" value="MFC4261854.1"/>
    <property type="molecule type" value="Genomic_DNA"/>
</dbReference>
<keyword evidence="7" id="KW-1185">Reference proteome</keyword>
<evidence type="ECO:0000313" key="6">
    <source>
        <dbReference type="EMBL" id="MFC4261854.1"/>
    </source>
</evidence>
<evidence type="ECO:0000256" key="2">
    <source>
        <dbReference type="ARBA" id="ARBA00006442"/>
    </source>
</evidence>
<proteinExistence type="inferred from homology"/>
<evidence type="ECO:0000256" key="4">
    <source>
        <dbReference type="ARBA" id="ARBA00022827"/>
    </source>
</evidence>
<dbReference type="SUPFAM" id="SSF51905">
    <property type="entry name" value="FAD/NAD(P)-binding domain"/>
    <property type="match status" value="1"/>
</dbReference>
<evidence type="ECO:0000256" key="1">
    <source>
        <dbReference type="ARBA" id="ARBA00001974"/>
    </source>
</evidence>
<reference evidence="7" key="1">
    <citation type="journal article" date="2019" name="Int. J. Syst. Evol. Microbiol.">
        <title>The Global Catalogue of Microorganisms (GCM) 10K type strain sequencing project: providing services to taxonomists for standard genome sequencing and annotation.</title>
        <authorList>
            <consortium name="The Broad Institute Genomics Platform"/>
            <consortium name="The Broad Institute Genome Sequencing Center for Infectious Disease"/>
            <person name="Wu L."/>
            <person name="Ma J."/>
        </authorList>
    </citation>
    <scope>NUCLEOTIDE SEQUENCE [LARGE SCALE GENOMIC DNA]</scope>
    <source>
        <strain evidence="7">CECT 8289</strain>
    </source>
</reference>
<dbReference type="PRINTS" id="PR00368">
    <property type="entry name" value="FADPNR"/>
</dbReference>
<dbReference type="PANTHER" id="PTHR43429">
    <property type="entry name" value="PYRIDINE NUCLEOTIDE-DISULFIDE OXIDOREDUCTASE DOMAIN-CONTAINING"/>
    <property type="match status" value="1"/>
</dbReference>
<keyword evidence="4" id="KW-0274">FAD</keyword>
<dbReference type="InterPro" id="IPR036188">
    <property type="entry name" value="FAD/NAD-bd_sf"/>
</dbReference>
<dbReference type="Gene3D" id="3.50.50.60">
    <property type="entry name" value="FAD/NAD(P)-binding domain"/>
    <property type="match status" value="2"/>
</dbReference>
<dbReference type="PRINTS" id="PR00469">
    <property type="entry name" value="PNDRDTASEII"/>
</dbReference>
<accession>A0ABV8QSH7</accession>
<dbReference type="RefSeq" id="WP_379706933.1">
    <property type="nucleotide sequence ID" value="NZ_JBHSCZ010000001.1"/>
</dbReference>
<keyword evidence="3" id="KW-0285">Flavoprotein</keyword>
<gene>
    <name evidence="6" type="ORF">ACFOWM_03105</name>
</gene>
<comment type="cofactor">
    <cofactor evidence="1">
        <name>FAD</name>
        <dbReference type="ChEBI" id="CHEBI:57692"/>
    </cofactor>
</comment>
<comment type="caution">
    <text evidence="6">The sequence shown here is derived from an EMBL/GenBank/DDBJ whole genome shotgun (WGS) entry which is preliminary data.</text>
</comment>
<sequence>MSSKVIIIGNGIAGITCARHIRKYSDFDITVISSESKYFYSRTALMYIYMGHMKQEHTQPYEPYFWEKNRIHLIQAHVAKVSPEQNTIILEDDTSLNYDFLVIATGSKSNKFGWPGQDLAGVQGLYNLQDLESMEKYTNGIQQAVVVGGGLIGIETVEMLLSRNIKVSFLIRENSFWDAVLPADESNIINNLIQHHHVDLQLGTELKEIIGNNEGRVKAIVTSKGETIPCGFVALTVGVSPNIAFLKDSKIAIDKGVLVNNYFQTNFENVFAIGDCAQFQTPIEGRRPLEQVWYTGKMHGETAAQNIVGNLQKYQPGHWFNSAKFFDLEYQTYGLVPAQLAATDDWFWWQDAKGNRALRLMWHKETKAFKGLNTFGIRIRHEVCNEWLNQQTPVDVVVQQLSKANFDPEFFKKYEHHFQQAFVQSKKLHAL</sequence>
<protein>
    <submittedName>
        <fullName evidence="6">NAD(P)/FAD-dependent oxidoreductase</fullName>
    </submittedName>
</protein>
<evidence type="ECO:0000256" key="3">
    <source>
        <dbReference type="ARBA" id="ARBA00022630"/>
    </source>
</evidence>
<organism evidence="6 7">
    <name type="scientific">Ferruginibacter yonginensis</name>
    <dbReference type="NCBI Taxonomy" id="1310416"/>
    <lineage>
        <taxon>Bacteria</taxon>
        <taxon>Pseudomonadati</taxon>
        <taxon>Bacteroidota</taxon>
        <taxon>Chitinophagia</taxon>
        <taxon>Chitinophagales</taxon>
        <taxon>Chitinophagaceae</taxon>
        <taxon>Ferruginibacter</taxon>
    </lineage>
</organism>
<evidence type="ECO:0000259" key="5">
    <source>
        <dbReference type="Pfam" id="PF07992"/>
    </source>
</evidence>
<dbReference type="InterPro" id="IPR023753">
    <property type="entry name" value="FAD/NAD-binding_dom"/>
</dbReference>
<evidence type="ECO:0000313" key="7">
    <source>
        <dbReference type="Proteomes" id="UP001595907"/>
    </source>
</evidence>